<accession>A0AAV5WV60</accession>
<dbReference type="Proteomes" id="UP001432322">
    <property type="component" value="Unassembled WGS sequence"/>
</dbReference>
<proteinExistence type="predicted"/>
<evidence type="ECO:0000313" key="1">
    <source>
        <dbReference type="EMBL" id="GMT34495.1"/>
    </source>
</evidence>
<dbReference type="AlphaFoldDB" id="A0AAV5WV60"/>
<organism evidence="1 2">
    <name type="scientific">Pristionchus fissidentatus</name>
    <dbReference type="NCBI Taxonomy" id="1538716"/>
    <lineage>
        <taxon>Eukaryota</taxon>
        <taxon>Metazoa</taxon>
        <taxon>Ecdysozoa</taxon>
        <taxon>Nematoda</taxon>
        <taxon>Chromadorea</taxon>
        <taxon>Rhabditida</taxon>
        <taxon>Rhabditina</taxon>
        <taxon>Diplogasteromorpha</taxon>
        <taxon>Diplogasteroidea</taxon>
        <taxon>Neodiplogasteridae</taxon>
        <taxon>Pristionchus</taxon>
    </lineage>
</organism>
<protein>
    <submittedName>
        <fullName evidence="1">Uncharacterized protein</fullName>
    </submittedName>
</protein>
<sequence>ATLSQLSVYLRKILIHTSACSIRTTGGDSSEMDSWEKRTVEAVVRIAEHSIEWAKRDYDFPSGAVLAAKTKLRSIYGATIDKEAYNNTAQI</sequence>
<feature type="non-terminal residue" evidence="1">
    <location>
        <position position="1"/>
    </location>
</feature>
<keyword evidence="2" id="KW-1185">Reference proteome</keyword>
<evidence type="ECO:0000313" key="2">
    <source>
        <dbReference type="Proteomes" id="UP001432322"/>
    </source>
</evidence>
<feature type="non-terminal residue" evidence="1">
    <location>
        <position position="91"/>
    </location>
</feature>
<name>A0AAV5WV60_9BILA</name>
<comment type="caution">
    <text evidence="1">The sequence shown here is derived from an EMBL/GenBank/DDBJ whole genome shotgun (WGS) entry which is preliminary data.</text>
</comment>
<dbReference type="EMBL" id="BTSY01000006">
    <property type="protein sequence ID" value="GMT34495.1"/>
    <property type="molecule type" value="Genomic_DNA"/>
</dbReference>
<reference evidence="1" key="1">
    <citation type="submission" date="2023-10" db="EMBL/GenBank/DDBJ databases">
        <title>Genome assembly of Pristionchus species.</title>
        <authorList>
            <person name="Yoshida K."/>
            <person name="Sommer R.J."/>
        </authorList>
    </citation>
    <scope>NUCLEOTIDE SEQUENCE</scope>
    <source>
        <strain evidence="1">RS5133</strain>
    </source>
</reference>
<gene>
    <name evidence="1" type="ORF">PFISCL1PPCAC_25792</name>
</gene>